<sequence>MTAGQALRTGLKMAARNPWMVWLFFAANLLLAAAVAAPMHAAITDYLGKSSAGHDLVSGFNAAFLSEFQLLNAGFLKGFSIAIVYAAIVFLVLNTALSAGAFEVFYRGTGATAHAFGRGMGRYAARFLRLAAVASFLYFIVFWFFNHLAAHFVDVPFETGVREVWPFYLNWLRWALFFLCVIAVNALVDYAKADLVADDHASVLAALGHAAGFMLRNLGRVFATYLSLALLSGLAIFAYAAFARFFPQHSPLTIFAWFLVAQAMLWLRWLLRLAQWAAATALYGRVPLPEPVTAPS</sequence>
<keyword evidence="1" id="KW-0812">Transmembrane</keyword>
<name>A0A932A792_9BACT</name>
<evidence type="ECO:0000313" key="3">
    <source>
        <dbReference type="Proteomes" id="UP000779809"/>
    </source>
</evidence>
<feature type="transmembrane region" description="Helical" evidence="1">
    <location>
        <begin position="222"/>
        <end position="242"/>
    </location>
</feature>
<accession>A0A932A792</accession>
<dbReference type="EMBL" id="JACPNR010000006">
    <property type="protein sequence ID" value="MBI2678005.1"/>
    <property type="molecule type" value="Genomic_DNA"/>
</dbReference>
<reference evidence="2" key="1">
    <citation type="submission" date="2020-07" db="EMBL/GenBank/DDBJ databases">
        <title>Huge and variable diversity of episymbiotic CPR bacteria and DPANN archaea in groundwater ecosystems.</title>
        <authorList>
            <person name="He C.Y."/>
            <person name="Keren R."/>
            <person name="Whittaker M."/>
            <person name="Farag I.F."/>
            <person name="Doudna J."/>
            <person name="Cate J.H.D."/>
            <person name="Banfield J.F."/>
        </authorList>
    </citation>
    <scope>NUCLEOTIDE SEQUENCE</scope>
    <source>
        <strain evidence="2">NC_groundwater_580_Pr5_B-0.1um_64_19</strain>
    </source>
</reference>
<dbReference type="AlphaFoldDB" id="A0A932A792"/>
<evidence type="ECO:0000313" key="2">
    <source>
        <dbReference type="EMBL" id="MBI2678005.1"/>
    </source>
</evidence>
<proteinExistence type="predicted"/>
<comment type="caution">
    <text evidence="2">The sequence shown here is derived from an EMBL/GenBank/DDBJ whole genome shotgun (WGS) entry which is preliminary data.</text>
</comment>
<protein>
    <submittedName>
        <fullName evidence="2">Uncharacterized protein</fullName>
    </submittedName>
</protein>
<keyword evidence="1" id="KW-0472">Membrane</keyword>
<evidence type="ECO:0000256" key="1">
    <source>
        <dbReference type="SAM" id="Phobius"/>
    </source>
</evidence>
<keyword evidence="1" id="KW-1133">Transmembrane helix</keyword>
<feature type="transmembrane region" description="Helical" evidence="1">
    <location>
        <begin position="165"/>
        <end position="188"/>
    </location>
</feature>
<organism evidence="2 3">
    <name type="scientific">Candidatus Korobacter versatilis</name>
    <dbReference type="NCBI Taxonomy" id="658062"/>
    <lineage>
        <taxon>Bacteria</taxon>
        <taxon>Pseudomonadati</taxon>
        <taxon>Acidobacteriota</taxon>
        <taxon>Terriglobia</taxon>
        <taxon>Terriglobales</taxon>
        <taxon>Candidatus Korobacteraceae</taxon>
        <taxon>Candidatus Korobacter</taxon>
    </lineage>
</organism>
<feature type="transmembrane region" description="Helical" evidence="1">
    <location>
        <begin position="254"/>
        <end position="271"/>
    </location>
</feature>
<dbReference type="Proteomes" id="UP000779809">
    <property type="component" value="Unassembled WGS sequence"/>
</dbReference>
<feature type="transmembrane region" description="Helical" evidence="1">
    <location>
        <begin position="79"/>
        <end position="106"/>
    </location>
</feature>
<gene>
    <name evidence="2" type="ORF">HYX28_04435</name>
</gene>
<feature type="transmembrane region" description="Helical" evidence="1">
    <location>
        <begin position="127"/>
        <end position="145"/>
    </location>
</feature>